<dbReference type="InterPro" id="IPR050493">
    <property type="entry name" value="FAD-dep_Monooxygenase_BioMet"/>
</dbReference>
<dbReference type="EMBL" id="JBHTEB010000001">
    <property type="protein sequence ID" value="MFD0316778.1"/>
    <property type="molecule type" value="Genomic_DNA"/>
</dbReference>
<name>A0ABW2WBH0_9ACTN</name>
<dbReference type="Pfam" id="PF01494">
    <property type="entry name" value="FAD_binding_3"/>
    <property type="match status" value="1"/>
</dbReference>
<gene>
    <name evidence="4" type="ORF">ACFQZ6_21710</name>
</gene>
<proteinExistence type="predicted"/>
<protein>
    <submittedName>
        <fullName evidence="4">FAD-dependent oxidoreductase</fullName>
    </submittedName>
</protein>
<dbReference type="PANTHER" id="PTHR13789">
    <property type="entry name" value="MONOOXYGENASE"/>
    <property type="match status" value="1"/>
</dbReference>
<keyword evidence="2" id="KW-0503">Monooxygenase</keyword>
<dbReference type="Gene3D" id="3.50.50.60">
    <property type="entry name" value="FAD/NAD(P)-binding domain"/>
    <property type="match status" value="2"/>
</dbReference>
<accession>A0ABW2WBH0</accession>
<organism evidence="4 5">
    <name type="scientific">Streptomyces flavalbus</name>
    <dbReference type="NCBI Taxonomy" id="2665155"/>
    <lineage>
        <taxon>Bacteria</taxon>
        <taxon>Bacillati</taxon>
        <taxon>Actinomycetota</taxon>
        <taxon>Actinomycetes</taxon>
        <taxon>Kitasatosporales</taxon>
        <taxon>Streptomycetaceae</taxon>
        <taxon>Streptomyces</taxon>
    </lineage>
</organism>
<evidence type="ECO:0000256" key="2">
    <source>
        <dbReference type="ARBA" id="ARBA00023033"/>
    </source>
</evidence>
<dbReference type="Proteomes" id="UP001597023">
    <property type="component" value="Unassembled WGS sequence"/>
</dbReference>
<dbReference type="PRINTS" id="PR00420">
    <property type="entry name" value="RNGMNOXGNASE"/>
</dbReference>
<comment type="caution">
    <text evidence="4">The sequence shown here is derived from an EMBL/GenBank/DDBJ whole genome shotgun (WGS) entry which is preliminary data.</text>
</comment>
<dbReference type="InterPro" id="IPR002938">
    <property type="entry name" value="FAD-bd"/>
</dbReference>
<dbReference type="RefSeq" id="WP_381611578.1">
    <property type="nucleotide sequence ID" value="NZ_JBHTEB010000001.1"/>
</dbReference>
<evidence type="ECO:0000256" key="1">
    <source>
        <dbReference type="ARBA" id="ARBA00023002"/>
    </source>
</evidence>
<dbReference type="InterPro" id="IPR036188">
    <property type="entry name" value="FAD/NAD-bd_sf"/>
</dbReference>
<dbReference type="PANTHER" id="PTHR13789:SF309">
    <property type="entry name" value="PUTATIVE (AFU_ORTHOLOGUE AFUA_6G14510)-RELATED"/>
    <property type="match status" value="1"/>
</dbReference>
<dbReference type="SUPFAM" id="SSF51905">
    <property type="entry name" value="FAD/NAD(P)-binding domain"/>
    <property type="match status" value="1"/>
</dbReference>
<feature type="domain" description="FAD-binding" evidence="3">
    <location>
        <begin position="11"/>
        <end position="312"/>
    </location>
</feature>
<keyword evidence="5" id="KW-1185">Reference proteome</keyword>
<evidence type="ECO:0000313" key="5">
    <source>
        <dbReference type="Proteomes" id="UP001597023"/>
    </source>
</evidence>
<reference evidence="5" key="1">
    <citation type="journal article" date="2019" name="Int. J. Syst. Evol. Microbiol.">
        <title>The Global Catalogue of Microorganisms (GCM) 10K type strain sequencing project: providing services to taxonomists for standard genome sequencing and annotation.</title>
        <authorList>
            <consortium name="The Broad Institute Genomics Platform"/>
            <consortium name="The Broad Institute Genome Sequencing Center for Infectious Disease"/>
            <person name="Wu L."/>
            <person name="Ma J."/>
        </authorList>
    </citation>
    <scope>NUCLEOTIDE SEQUENCE [LARGE SCALE GENOMIC DNA]</scope>
    <source>
        <strain evidence="5">CGMCC 4.7400</strain>
    </source>
</reference>
<keyword evidence="1" id="KW-0560">Oxidoreductase</keyword>
<evidence type="ECO:0000313" key="4">
    <source>
        <dbReference type="EMBL" id="MFD0316778.1"/>
    </source>
</evidence>
<evidence type="ECO:0000259" key="3">
    <source>
        <dbReference type="Pfam" id="PF01494"/>
    </source>
</evidence>
<sequence>MDDDHVSLDHADVFIAGAGPVGCATAHAFADQGWTVLMVDAFDPPTPRPTAEMVFPPAVELLDRWGVELPPGRSVRGTGVTLYEHGGGDPVELRFPPDAQPLVTPYPDLVEAMRESLMERDGVEMLYGVQVLSVELDGSVHTTRGTSDTQFRADLLVGADGRWSAVRHRLYGEVGQAVTSHTASVMLEGTGLTGYEQARVITDERGRCARVHAMGRDLLGIALDLPEERPPDDDVRAYVEKHYVPMLPPELHDPLLRVASEPERITWSGEGIRLRHTYEHGRIAMVGDAVGHQHPLLGIDFTMGVGDALCLAKYGRANGYDRARPEDSAGIEYAARHFFEALTARKPETVGVRRLLWEQLRSSPAAREAAMRLFSVDVRATGLVPVFNVLEEYRERQEADASSADPS</sequence>